<accession>A0A6J6CG98</accession>
<evidence type="ECO:0000313" key="8">
    <source>
        <dbReference type="EMBL" id="CAB4562757.1"/>
    </source>
</evidence>
<evidence type="ECO:0000256" key="5">
    <source>
        <dbReference type="ARBA" id="ARBA00022842"/>
    </source>
</evidence>
<dbReference type="SUPFAM" id="SSF88723">
    <property type="entry name" value="PIN domain-like"/>
    <property type="match status" value="1"/>
</dbReference>
<dbReference type="AlphaFoldDB" id="A0A6J6CG98"/>
<evidence type="ECO:0000256" key="4">
    <source>
        <dbReference type="ARBA" id="ARBA00022801"/>
    </source>
</evidence>
<keyword evidence="4" id="KW-0378">Hydrolase</keyword>
<dbReference type="InterPro" id="IPR002716">
    <property type="entry name" value="PIN_dom"/>
</dbReference>
<dbReference type="GO" id="GO:0046872">
    <property type="term" value="F:metal ion binding"/>
    <property type="evidence" value="ECO:0007669"/>
    <property type="project" value="UniProtKB-KW"/>
</dbReference>
<protein>
    <submittedName>
        <fullName evidence="7">Unannotated protein</fullName>
    </submittedName>
</protein>
<evidence type="ECO:0000256" key="3">
    <source>
        <dbReference type="ARBA" id="ARBA00022723"/>
    </source>
</evidence>
<proteinExistence type="inferred from homology"/>
<gene>
    <name evidence="7" type="ORF">UFOPK1495_00824</name>
    <name evidence="9" type="ORF">UFOPK1603_00778</name>
    <name evidence="8" type="ORF">UFOPK1711_00027</name>
    <name evidence="10" type="ORF">UFOPK2143_01304</name>
    <name evidence="11" type="ORF">UFOPK2350_00184</name>
</gene>
<keyword evidence="1" id="KW-1277">Toxin-antitoxin system</keyword>
<evidence type="ECO:0000256" key="2">
    <source>
        <dbReference type="ARBA" id="ARBA00022722"/>
    </source>
</evidence>
<dbReference type="InterPro" id="IPR051749">
    <property type="entry name" value="PINc/VapC_TA_RNase"/>
</dbReference>
<dbReference type="InterPro" id="IPR029060">
    <property type="entry name" value="PIN-like_dom_sf"/>
</dbReference>
<sequence length="131" mass="14632">MIVDTSAWVEFLRGTLSPTCLFVRDNLEGSLRITGTIQMELLAGAKNDQQLLELQSLLVIPELLPTHEEDFENAARLYRVCRRNGVTIRTMSDCLIAATAIRSSVPILHNDRDFALLAQHTELQVVDPTQG</sequence>
<name>A0A6J6CG98_9ZZZZ</name>
<evidence type="ECO:0000313" key="9">
    <source>
        <dbReference type="EMBL" id="CAB4564167.1"/>
    </source>
</evidence>
<keyword evidence="3" id="KW-0479">Metal-binding</keyword>
<dbReference type="EMBL" id="CAEZVV010000095">
    <property type="protein sequence ID" value="CAB4651439.1"/>
    <property type="molecule type" value="Genomic_DNA"/>
</dbReference>
<keyword evidence="5" id="KW-0460">Magnesium</keyword>
<dbReference type="PANTHER" id="PTHR42740:SF1">
    <property type="entry name" value="RIBONUCLEASE VAPC3"/>
    <property type="match status" value="1"/>
</dbReference>
<evidence type="ECO:0000313" key="7">
    <source>
        <dbReference type="EMBL" id="CAB4550431.1"/>
    </source>
</evidence>
<dbReference type="HAMAP" id="MF_00265">
    <property type="entry name" value="VapC_Nob1"/>
    <property type="match status" value="1"/>
</dbReference>
<keyword evidence="2" id="KW-0540">Nuclease</keyword>
<dbReference type="EMBL" id="CAEZXE010000009">
    <property type="protein sequence ID" value="CAB4668234.1"/>
    <property type="molecule type" value="Genomic_DNA"/>
</dbReference>
<dbReference type="EMBL" id="CAEZTG010000058">
    <property type="protein sequence ID" value="CAB4564167.1"/>
    <property type="molecule type" value="Genomic_DNA"/>
</dbReference>
<dbReference type="Gene3D" id="3.40.50.1010">
    <property type="entry name" value="5'-nuclease"/>
    <property type="match status" value="1"/>
</dbReference>
<dbReference type="GO" id="GO:0016787">
    <property type="term" value="F:hydrolase activity"/>
    <property type="evidence" value="ECO:0007669"/>
    <property type="project" value="UniProtKB-KW"/>
</dbReference>
<evidence type="ECO:0000256" key="1">
    <source>
        <dbReference type="ARBA" id="ARBA00022649"/>
    </source>
</evidence>
<evidence type="ECO:0000313" key="11">
    <source>
        <dbReference type="EMBL" id="CAB4668234.1"/>
    </source>
</evidence>
<organism evidence="7">
    <name type="scientific">freshwater metagenome</name>
    <dbReference type="NCBI Taxonomy" id="449393"/>
    <lineage>
        <taxon>unclassified sequences</taxon>
        <taxon>metagenomes</taxon>
        <taxon>ecological metagenomes</taxon>
    </lineage>
</organism>
<reference evidence="7" key="1">
    <citation type="submission" date="2020-05" db="EMBL/GenBank/DDBJ databases">
        <authorList>
            <person name="Chiriac C."/>
            <person name="Salcher M."/>
            <person name="Ghai R."/>
            <person name="Kavagutti S V."/>
        </authorList>
    </citation>
    <scope>NUCLEOTIDE SEQUENCE</scope>
</reference>
<dbReference type="CDD" id="cd18756">
    <property type="entry name" value="PIN_MtVapC15-VapC11-like"/>
    <property type="match status" value="1"/>
</dbReference>
<dbReference type="PANTHER" id="PTHR42740">
    <property type="entry name" value="RIBONUCLEASE VAPC3"/>
    <property type="match status" value="1"/>
</dbReference>
<dbReference type="Pfam" id="PF01850">
    <property type="entry name" value="PIN"/>
    <property type="match status" value="1"/>
</dbReference>
<dbReference type="EMBL" id="CAEZTR010000001">
    <property type="protein sequence ID" value="CAB4562757.1"/>
    <property type="molecule type" value="Genomic_DNA"/>
</dbReference>
<evidence type="ECO:0000313" key="10">
    <source>
        <dbReference type="EMBL" id="CAB4651439.1"/>
    </source>
</evidence>
<dbReference type="EMBL" id="CAEZSU010000075">
    <property type="protein sequence ID" value="CAB4550431.1"/>
    <property type="molecule type" value="Genomic_DNA"/>
</dbReference>
<dbReference type="InterPro" id="IPR022907">
    <property type="entry name" value="VapC_family"/>
</dbReference>
<evidence type="ECO:0000259" key="6">
    <source>
        <dbReference type="Pfam" id="PF01850"/>
    </source>
</evidence>
<feature type="domain" description="PIN" evidence="6">
    <location>
        <begin position="1"/>
        <end position="117"/>
    </location>
</feature>
<dbReference type="GO" id="GO:0004540">
    <property type="term" value="F:RNA nuclease activity"/>
    <property type="evidence" value="ECO:0007669"/>
    <property type="project" value="InterPro"/>
</dbReference>